<proteinExistence type="predicted"/>
<keyword evidence="2" id="KW-1185">Reference proteome</keyword>
<protein>
    <submittedName>
        <fullName evidence="1">Uncharacterized protein</fullName>
    </submittedName>
</protein>
<dbReference type="Proteomes" id="UP000756921">
    <property type="component" value="Unassembled WGS sequence"/>
</dbReference>
<accession>A0A9P6GK85</accession>
<dbReference type="AlphaFoldDB" id="A0A9P6GK85"/>
<evidence type="ECO:0000313" key="1">
    <source>
        <dbReference type="EMBL" id="KAF9737187.1"/>
    </source>
</evidence>
<sequence>MQFCWRHVFVHGLAPSFAALEHPRQLLTVRRRLTIGIFGAATLPPVPCAVARNGQVAAGIALAVAACDGRRRGADVGCALGEGLVGWRSERIVSAVCAVSAHGRRRAARPFDDCHCVEATSKARLRPRACGVSKRPSTM</sequence>
<organism evidence="1 2">
    <name type="scientific">Paraphaeosphaeria minitans</name>
    <dbReference type="NCBI Taxonomy" id="565426"/>
    <lineage>
        <taxon>Eukaryota</taxon>
        <taxon>Fungi</taxon>
        <taxon>Dikarya</taxon>
        <taxon>Ascomycota</taxon>
        <taxon>Pezizomycotina</taxon>
        <taxon>Dothideomycetes</taxon>
        <taxon>Pleosporomycetidae</taxon>
        <taxon>Pleosporales</taxon>
        <taxon>Massarineae</taxon>
        <taxon>Didymosphaeriaceae</taxon>
        <taxon>Paraphaeosphaeria</taxon>
    </lineage>
</organism>
<comment type="caution">
    <text evidence="1">The sequence shown here is derived from an EMBL/GenBank/DDBJ whole genome shotgun (WGS) entry which is preliminary data.</text>
</comment>
<reference evidence="1" key="1">
    <citation type="journal article" date="2020" name="Mol. Plant Microbe Interact.">
        <title>Genome Sequence of the Biocontrol Agent Coniothyrium minitans strain Conio (IMI 134523).</title>
        <authorList>
            <person name="Patel D."/>
            <person name="Shittu T.A."/>
            <person name="Baroncelli R."/>
            <person name="Muthumeenakshi S."/>
            <person name="Osborne T.H."/>
            <person name="Janganan T.K."/>
            <person name="Sreenivasaprasad S."/>
        </authorList>
    </citation>
    <scope>NUCLEOTIDE SEQUENCE</scope>
    <source>
        <strain evidence="1">Conio</strain>
    </source>
</reference>
<evidence type="ECO:0000313" key="2">
    <source>
        <dbReference type="Proteomes" id="UP000756921"/>
    </source>
</evidence>
<gene>
    <name evidence="1" type="ORF">PMIN01_04966</name>
</gene>
<dbReference type="EMBL" id="WJXW01000004">
    <property type="protein sequence ID" value="KAF9737187.1"/>
    <property type="molecule type" value="Genomic_DNA"/>
</dbReference>
<name>A0A9P6GK85_9PLEO</name>